<dbReference type="AlphaFoldDB" id="A0A392TBS9"/>
<feature type="non-terminal residue" evidence="2">
    <location>
        <position position="84"/>
    </location>
</feature>
<dbReference type="EMBL" id="LXQA010548749">
    <property type="protein sequence ID" value="MCI58581.1"/>
    <property type="molecule type" value="Genomic_DNA"/>
</dbReference>
<accession>A0A392TBS9</accession>
<comment type="caution">
    <text evidence="2">The sequence shown here is derived from an EMBL/GenBank/DDBJ whole genome shotgun (WGS) entry which is preliminary data.</text>
</comment>
<name>A0A392TBS9_9FABA</name>
<reference evidence="2 3" key="1">
    <citation type="journal article" date="2018" name="Front. Plant Sci.">
        <title>Red Clover (Trifolium pratense) and Zigzag Clover (T. medium) - A Picture of Genomic Similarities and Differences.</title>
        <authorList>
            <person name="Dluhosova J."/>
            <person name="Istvanek J."/>
            <person name="Nedelnik J."/>
            <person name="Repkova J."/>
        </authorList>
    </citation>
    <scope>NUCLEOTIDE SEQUENCE [LARGE SCALE GENOMIC DNA]</scope>
    <source>
        <strain evidence="3">cv. 10/8</strain>
        <tissue evidence="2">Leaf</tissue>
    </source>
</reference>
<evidence type="ECO:0000313" key="2">
    <source>
        <dbReference type="EMBL" id="MCI58581.1"/>
    </source>
</evidence>
<keyword evidence="3" id="KW-1185">Reference proteome</keyword>
<sequence length="84" mass="9229">MEVSSKFTTAESVEGFRKAVKLSGSGDESGVVTEPVSEGEFMTTVNTAKPHYFYMYTALIPVLNLWFPLTAFEGLMLKTMNVAP</sequence>
<keyword evidence="1" id="KW-0472">Membrane</keyword>
<feature type="transmembrane region" description="Helical" evidence="1">
    <location>
        <begin position="52"/>
        <end position="72"/>
    </location>
</feature>
<protein>
    <submittedName>
        <fullName evidence="2">Uncharacterized protein</fullName>
    </submittedName>
</protein>
<evidence type="ECO:0000256" key="1">
    <source>
        <dbReference type="SAM" id="Phobius"/>
    </source>
</evidence>
<keyword evidence="1" id="KW-0812">Transmembrane</keyword>
<dbReference type="Proteomes" id="UP000265520">
    <property type="component" value="Unassembled WGS sequence"/>
</dbReference>
<organism evidence="2 3">
    <name type="scientific">Trifolium medium</name>
    <dbReference type="NCBI Taxonomy" id="97028"/>
    <lineage>
        <taxon>Eukaryota</taxon>
        <taxon>Viridiplantae</taxon>
        <taxon>Streptophyta</taxon>
        <taxon>Embryophyta</taxon>
        <taxon>Tracheophyta</taxon>
        <taxon>Spermatophyta</taxon>
        <taxon>Magnoliopsida</taxon>
        <taxon>eudicotyledons</taxon>
        <taxon>Gunneridae</taxon>
        <taxon>Pentapetalae</taxon>
        <taxon>rosids</taxon>
        <taxon>fabids</taxon>
        <taxon>Fabales</taxon>
        <taxon>Fabaceae</taxon>
        <taxon>Papilionoideae</taxon>
        <taxon>50 kb inversion clade</taxon>
        <taxon>NPAAA clade</taxon>
        <taxon>Hologalegina</taxon>
        <taxon>IRL clade</taxon>
        <taxon>Trifolieae</taxon>
        <taxon>Trifolium</taxon>
    </lineage>
</organism>
<keyword evidence="1" id="KW-1133">Transmembrane helix</keyword>
<evidence type="ECO:0000313" key="3">
    <source>
        <dbReference type="Proteomes" id="UP000265520"/>
    </source>
</evidence>
<proteinExistence type="predicted"/>